<keyword evidence="4" id="KW-0186">Copper</keyword>
<dbReference type="PANTHER" id="PTHR12483">
    <property type="entry name" value="SOLUTE CARRIER FAMILY 31 COPPER TRANSPORTERS"/>
    <property type="match status" value="1"/>
</dbReference>
<comment type="subcellular location">
    <subcellularLocation>
        <location evidence="4">Membrane</location>
        <topology evidence="4">Multi-pass membrane protein</topology>
    </subcellularLocation>
</comment>
<comment type="similarity">
    <text evidence="4">Belongs to the copper transporter (Ctr) (TC 1.A.56) family. SLC31A subfamily.</text>
</comment>
<dbReference type="Proteomes" id="UP000695562">
    <property type="component" value="Unassembled WGS sequence"/>
</dbReference>
<keyword evidence="4" id="KW-0813">Transport</keyword>
<dbReference type="PANTHER" id="PTHR12483:SF115">
    <property type="entry name" value="COPPER TRANSPORT PROTEIN"/>
    <property type="match status" value="1"/>
</dbReference>
<sequence>MSFHWSYFGQPILFKTWVTNSAGAYVLSLLIVFAVSLFSEYWSSYRYSLNSDKNTSSANYEELTPLNGERRGHSIGKLYRTFMKSHLWKTICHMLGFMISYFIMLVVMTFNAGLGIACVLGVGLGYYLFGRSRLGVVEDICH</sequence>
<keyword evidence="4" id="KW-0406">Ion transport</keyword>
<comment type="caution">
    <text evidence="5">The sequence shown here is derived from an EMBL/GenBank/DDBJ whole genome shotgun (WGS) entry which is preliminary data.</text>
</comment>
<evidence type="ECO:0000256" key="3">
    <source>
        <dbReference type="ARBA" id="ARBA00023136"/>
    </source>
</evidence>
<feature type="transmembrane region" description="Helical" evidence="4">
    <location>
        <begin position="110"/>
        <end position="129"/>
    </location>
</feature>
<feature type="transmembrane region" description="Helical" evidence="4">
    <location>
        <begin position="22"/>
        <end position="43"/>
    </location>
</feature>
<dbReference type="GO" id="GO:0016020">
    <property type="term" value="C:membrane"/>
    <property type="evidence" value="ECO:0007669"/>
    <property type="project" value="UniProtKB-SubCell"/>
</dbReference>
<dbReference type="OrthoDB" id="161814at2759"/>
<evidence type="ECO:0000256" key="1">
    <source>
        <dbReference type="ARBA" id="ARBA00022692"/>
    </source>
</evidence>
<keyword evidence="2 4" id="KW-1133">Transmembrane helix</keyword>
<evidence type="ECO:0000256" key="4">
    <source>
        <dbReference type="RuleBase" id="RU367022"/>
    </source>
</evidence>
<evidence type="ECO:0000313" key="5">
    <source>
        <dbReference type="EMBL" id="KAF2070939.1"/>
    </source>
</evidence>
<evidence type="ECO:0000313" key="6">
    <source>
        <dbReference type="Proteomes" id="UP000695562"/>
    </source>
</evidence>
<evidence type="ECO:0000256" key="2">
    <source>
        <dbReference type="ARBA" id="ARBA00022989"/>
    </source>
</evidence>
<keyword evidence="3 4" id="KW-0472">Membrane</keyword>
<name>A0A8J4PRG2_9MYCE</name>
<dbReference type="InterPro" id="IPR007274">
    <property type="entry name" value="Cop_transporter"/>
</dbReference>
<accession>A0A8J4PRG2</accession>
<reference evidence="5" key="1">
    <citation type="submission" date="2020-01" db="EMBL/GenBank/DDBJ databases">
        <title>Development of genomics and gene disruption for Polysphondylium violaceum indicates a role for the polyketide synthase stlB in stalk morphogenesis.</title>
        <authorList>
            <person name="Narita B."/>
            <person name="Kawabe Y."/>
            <person name="Kin K."/>
            <person name="Saito T."/>
            <person name="Gibbs R."/>
            <person name="Kuspa A."/>
            <person name="Muzny D."/>
            <person name="Queller D."/>
            <person name="Richards S."/>
            <person name="Strassman J."/>
            <person name="Sucgang R."/>
            <person name="Worley K."/>
            <person name="Schaap P."/>
        </authorList>
    </citation>
    <scope>NUCLEOTIDE SEQUENCE</scope>
    <source>
        <strain evidence="5">QSvi11</strain>
    </source>
</reference>
<dbReference type="AlphaFoldDB" id="A0A8J4PRG2"/>
<feature type="transmembrane region" description="Helical" evidence="4">
    <location>
        <begin position="87"/>
        <end position="104"/>
    </location>
</feature>
<dbReference type="EMBL" id="AJWJ01000430">
    <property type="protein sequence ID" value="KAF2070939.1"/>
    <property type="molecule type" value="Genomic_DNA"/>
</dbReference>
<keyword evidence="6" id="KW-1185">Reference proteome</keyword>
<dbReference type="GO" id="GO:0005375">
    <property type="term" value="F:copper ion transmembrane transporter activity"/>
    <property type="evidence" value="ECO:0007669"/>
    <property type="project" value="UniProtKB-UniRule"/>
</dbReference>
<keyword evidence="1 4" id="KW-0812">Transmembrane</keyword>
<organism evidence="5 6">
    <name type="scientific">Polysphondylium violaceum</name>
    <dbReference type="NCBI Taxonomy" id="133409"/>
    <lineage>
        <taxon>Eukaryota</taxon>
        <taxon>Amoebozoa</taxon>
        <taxon>Evosea</taxon>
        <taxon>Eumycetozoa</taxon>
        <taxon>Dictyostelia</taxon>
        <taxon>Dictyosteliales</taxon>
        <taxon>Dictyosteliaceae</taxon>
        <taxon>Polysphondylium</taxon>
    </lineage>
</organism>
<proteinExistence type="inferred from homology"/>
<gene>
    <name evidence="5" type="ORF">CYY_007745</name>
</gene>
<keyword evidence="4" id="KW-0187">Copper transport</keyword>
<dbReference type="Pfam" id="PF04145">
    <property type="entry name" value="Ctr"/>
    <property type="match status" value="1"/>
</dbReference>
<protein>
    <recommendedName>
        <fullName evidence="4">Copper transport protein</fullName>
    </recommendedName>
</protein>